<dbReference type="GO" id="GO:0035673">
    <property type="term" value="F:oligopeptide transmembrane transporter activity"/>
    <property type="evidence" value="ECO:0007669"/>
    <property type="project" value="InterPro"/>
</dbReference>
<evidence type="ECO:0000313" key="7">
    <source>
        <dbReference type="EMBL" id="OIR08127.1"/>
    </source>
</evidence>
<evidence type="ECO:0000256" key="6">
    <source>
        <dbReference type="SAM" id="Phobius"/>
    </source>
</evidence>
<dbReference type="NCBIfam" id="TIGR00733">
    <property type="entry name" value="OPT family oligopeptide transporter"/>
    <property type="match status" value="1"/>
</dbReference>
<evidence type="ECO:0000256" key="5">
    <source>
        <dbReference type="ARBA" id="ARBA00023136"/>
    </source>
</evidence>
<gene>
    <name evidence="7" type="ORF">GALL_96270</name>
</gene>
<dbReference type="EMBL" id="MLJW01000033">
    <property type="protein sequence ID" value="OIR08127.1"/>
    <property type="molecule type" value="Genomic_DNA"/>
</dbReference>
<dbReference type="NCBIfam" id="TIGR00728">
    <property type="entry name" value="OPT_sfam"/>
    <property type="match status" value="1"/>
</dbReference>
<accession>A0A1J5SI55</accession>
<feature type="transmembrane region" description="Helical" evidence="6">
    <location>
        <begin position="327"/>
        <end position="345"/>
    </location>
</feature>
<evidence type="ECO:0000256" key="2">
    <source>
        <dbReference type="ARBA" id="ARBA00022448"/>
    </source>
</evidence>
<feature type="transmembrane region" description="Helical" evidence="6">
    <location>
        <begin position="667"/>
        <end position="687"/>
    </location>
</feature>
<feature type="transmembrane region" description="Helical" evidence="6">
    <location>
        <begin position="764"/>
        <end position="781"/>
    </location>
</feature>
<organism evidence="7">
    <name type="scientific">mine drainage metagenome</name>
    <dbReference type="NCBI Taxonomy" id="410659"/>
    <lineage>
        <taxon>unclassified sequences</taxon>
        <taxon>metagenomes</taxon>
        <taxon>ecological metagenomes</taxon>
    </lineage>
</organism>
<feature type="transmembrane region" description="Helical" evidence="6">
    <location>
        <begin position="444"/>
        <end position="463"/>
    </location>
</feature>
<proteinExistence type="predicted"/>
<feature type="transmembrane region" description="Helical" evidence="6">
    <location>
        <begin position="142"/>
        <end position="161"/>
    </location>
</feature>
<feature type="transmembrane region" description="Helical" evidence="6">
    <location>
        <begin position="640"/>
        <end position="661"/>
    </location>
</feature>
<feature type="transmembrane region" description="Helical" evidence="6">
    <location>
        <begin position="714"/>
        <end position="736"/>
    </location>
</feature>
<dbReference type="AlphaFoldDB" id="A0A1J5SI55"/>
<dbReference type="PANTHER" id="PTHR31645">
    <property type="entry name" value="OLIGOPEPTIDE TRANSPORTER YGL114W-RELATED"/>
    <property type="match status" value="1"/>
</dbReference>
<feature type="transmembrane region" description="Helical" evidence="6">
    <location>
        <begin position="385"/>
        <end position="405"/>
    </location>
</feature>
<feature type="transmembrane region" description="Helical" evidence="6">
    <location>
        <begin position="507"/>
        <end position="527"/>
    </location>
</feature>
<evidence type="ECO:0000256" key="4">
    <source>
        <dbReference type="ARBA" id="ARBA00022989"/>
    </source>
</evidence>
<dbReference type="GO" id="GO:0016020">
    <property type="term" value="C:membrane"/>
    <property type="evidence" value="ECO:0007669"/>
    <property type="project" value="UniProtKB-SubCell"/>
</dbReference>
<keyword evidence="4 6" id="KW-1133">Transmembrane helix</keyword>
<evidence type="ECO:0000256" key="3">
    <source>
        <dbReference type="ARBA" id="ARBA00022692"/>
    </source>
</evidence>
<name>A0A1J5SI55_9ZZZZ</name>
<dbReference type="Pfam" id="PF03169">
    <property type="entry name" value="OPT"/>
    <property type="match status" value="2"/>
</dbReference>
<evidence type="ECO:0000256" key="1">
    <source>
        <dbReference type="ARBA" id="ARBA00004141"/>
    </source>
</evidence>
<dbReference type="InterPro" id="IPR004813">
    <property type="entry name" value="OPT"/>
</dbReference>
<feature type="transmembrane region" description="Helical" evidence="6">
    <location>
        <begin position="116"/>
        <end position="136"/>
    </location>
</feature>
<dbReference type="InterPro" id="IPR004814">
    <property type="entry name" value="Oligopep_transpt"/>
</dbReference>
<sequence>MPRGVCKVGKRPALCHPYAPKNYSMADSTPRPDFEPFIPDDTKLKEFTWRAILVGTVLGMVFGASSLYLVLRVGLTVSASIPVAVISLTIFRLLSKVGIRDSTILENNLTQTAGSAGESIAFGVGVTMPAIMILGFDLQITRVLLVGVLGGLLGILMMIPLRRALIVKEHGTLKYPEGTACAAVLKAGATAECRAAASPSGKAEIQAAQAAGLGQAPGAKVIFTGFGIGLVYKAAMTAFKAWKDTPTKVFSAPFAGASIASDVSPELVGVGYVIGPRISAIMCAGGVLSYLVLIPMIKYFGQHLASPLAPASIPISQMDIDQIHGNYVLYIGAGAVAAGGIISLFRSLPTIWHGLMAGLRDVGMTRLSNGGGKSAKARSRLDRDLSIKFVGIGIIVLIAGIVLAPSLHMNLLGALLIIVFGFLFVTVSSRLTGEIGSTSNPISGMTIATLLLTCLIFMLMGWVGHTYYVTALSVGAIVCIASSNGGTTSQDLKTGFLIGATPRYQQIAILFGAFASALIMGPILLTLNQNGTVYMPAAQVVPAGLSTDPSALTLHQHLIGPQAVSDTHSYLVWHKTDDKGGPEGEYLVDARGRAVWFVDPGINGVYTQRPDGSTVQKLYAPKATLVSYIIKGLLNHQLPWSLVLLGVMIAVTLELSGIPSLAFAVGVYLPLSASAPLMVGGAVRWLVDRRKRKEPGYRDLTEERFMAESDKSPGVLLSSGYIAGGAIAGIVIAYVAGVDVKLDTALTRWATEHNPFYSGPYSDALSLIPMALLALFLYLVAREKLLGPKKKSGG</sequence>
<feature type="transmembrane region" description="Helical" evidence="6">
    <location>
        <begin position="411"/>
        <end position="432"/>
    </location>
</feature>
<feature type="transmembrane region" description="Helical" evidence="6">
    <location>
        <begin position="51"/>
        <end position="71"/>
    </location>
</feature>
<comment type="caution">
    <text evidence="7">The sequence shown here is derived from an EMBL/GenBank/DDBJ whole genome shotgun (WGS) entry which is preliminary data.</text>
</comment>
<comment type="subcellular location">
    <subcellularLocation>
        <location evidence="1">Membrane</location>
        <topology evidence="1">Multi-pass membrane protein</topology>
    </subcellularLocation>
</comment>
<keyword evidence="3 6" id="KW-0812">Transmembrane</keyword>
<feature type="transmembrane region" description="Helical" evidence="6">
    <location>
        <begin position="77"/>
        <end position="95"/>
    </location>
</feature>
<reference evidence="7" key="1">
    <citation type="submission" date="2016-10" db="EMBL/GenBank/DDBJ databases">
        <title>Sequence of Gallionella enrichment culture.</title>
        <authorList>
            <person name="Poehlein A."/>
            <person name="Muehling M."/>
            <person name="Daniel R."/>
        </authorList>
    </citation>
    <scope>NUCLEOTIDE SEQUENCE</scope>
</reference>
<feature type="transmembrane region" description="Helical" evidence="6">
    <location>
        <begin position="278"/>
        <end position="297"/>
    </location>
</feature>
<dbReference type="PANTHER" id="PTHR31645:SF0">
    <property type="entry name" value="OLIGOPEPTIDE TRANSPORTER YGL114W-RELATED"/>
    <property type="match status" value="1"/>
</dbReference>
<keyword evidence="2" id="KW-0813">Transport</keyword>
<keyword evidence="5 6" id="KW-0472">Membrane</keyword>
<protein>
    <submittedName>
        <fullName evidence="7">OPT oligopeptide transporter protein</fullName>
    </submittedName>
</protein>
<dbReference type="InterPro" id="IPR045035">
    <property type="entry name" value="YSL-like"/>
</dbReference>